<dbReference type="RefSeq" id="WP_160960603.1">
    <property type="nucleotide sequence ID" value="NZ_WVUD01000014.1"/>
</dbReference>
<dbReference type="SUPFAM" id="SSF53448">
    <property type="entry name" value="Nucleotide-diphospho-sugar transferases"/>
    <property type="match status" value="1"/>
</dbReference>
<comment type="caution">
    <text evidence="1">The sequence shown here is derived from an EMBL/GenBank/DDBJ whole genome shotgun (WGS) entry which is preliminary data.</text>
</comment>
<proteinExistence type="predicted"/>
<dbReference type="InterPro" id="IPR003329">
    <property type="entry name" value="Cytidylyl_trans"/>
</dbReference>
<accession>A0A7C9J9A1</accession>
<evidence type="ECO:0000313" key="2">
    <source>
        <dbReference type="Proteomes" id="UP000482487"/>
    </source>
</evidence>
<dbReference type="Gene3D" id="3.90.550.10">
    <property type="entry name" value="Spore Coat Polysaccharide Biosynthesis Protein SpsA, Chain A"/>
    <property type="match status" value="1"/>
</dbReference>
<sequence>MRIGALVPARMGSKRLPGKNITELAGKPLLCWTLDVLLESGVFCDVTVSTESPVVAGLVRSRYPGSSVSVLMRPDSLAGDDSPLTQVAEHYQDNRPDLDWCGLFMPTFPFRRCDRLREAAAAIHTGYPLRVQAVRPEQYWDRDYYYPTDGGYAPVFAGFPNLLRFSSTSYMLWRRETPNCHAMYLGYRLGEREYRLDIGLPETIDIDTAADLALAQKIQAGASYRQTPLATHTIGPWFVQTPLGTDPEAFLDWLGPKALADPGQPPQVLQKPAPPLFTARLVSDLPELHFLNPTAQDHTWSPRYIATANTAHCLPVYQHSPCWRVIARDSPLHQPPTPVDRSNLGSPIDAASCLIPAQRVRFLEGTDGMEREAFYQGAYVVGE</sequence>
<dbReference type="PANTHER" id="PTHR21485">
    <property type="entry name" value="HAD SUPERFAMILY MEMBERS CMAS AND KDSC"/>
    <property type="match status" value="1"/>
</dbReference>
<dbReference type="InterPro" id="IPR050793">
    <property type="entry name" value="CMP-NeuNAc_synthase"/>
</dbReference>
<keyword evidence="1" id="KW-0548">Nucleotidyltransferase</keyword>
<dbReference type="InterPro" id="IPR029044">
    <property type="entry name" value="Nucleotide-diphossugar_trans"/>
</dbReference>
<dbReference type="AlphaFoldDB" id="A0A7C9J9A1"/>
<dbReference type="OrthoDB" id="9805604at2"/>
<dbReference type="PANTHER" id="PTHR21485:SF6">
    <property type="entry name" value="N-ACYLNEURAMINATE CYTIDYLYLTRANSFERASE-RELATED"/>
    <property type="match status" value="1"/>
</dbReference>
<keyword evidence="2" id="KW-1185">Reference proteome</keyword>
<keyword evidence="1" id="KW-0808">Transferase</keyword>
<evidence type="ECO:0000313" key="1">
    <source>
        <dbReference type="EMBL" id="MYL83378.1"/>
    </source>
</evidence>
<reference evidence="1 2" key="1">
    <citation type="submission" date="2020-01" db="EMBL/GenBank/DDBJ databases">
        <title>Genome sequence of Desulfovibrio aerotolerans DSM 16695(T).</title>
        <authorList>
            <person name="Karnachuk O."/>
            <person name="Avakyan M."/>
            <person name="Mardanov A."/>
            <person name="Kadnikov V."/>
            <person name="Ravin N."/>
        </authorList>
    </citation>
    <scope>NUCLEOTIDE SEQUENCE [LARGE SCALE GENOMIC DNA]</scope>
    <source>
        <strain evidence="1 2">DSM 16695</strain>
    </source>
</reference>
<gene>
    <name evidence="1" type="ORF">GTA51_09595</name>
</gene>
<dbReference type="Pfam" id="PF02348">
    <property type="entry name" value="CTP_transf_3"/>
    <property type="match status" value="1"/>
</dbReference>
<dbReference type="GO" id="GO:0008781">
    <property type="term" value="F:N-acylneuraminate cytidylyltransferase activity"/>
    <property type="evidence" value="ECO:0007669"/>
    <property type="project" value="TreeGrafter"/>
</dbReference>
<organism evidence="1 2">
    <name type="scientific">Solidesulfovibrio aerotolerans</name>
    <dbReference type="NCBI Taxonomy" id="295255"/>
    <lineage>
        <taxon>Bacteria</taxon>
        <taxon>Pseudomonadati</taxon>
        <taxon>Thermodesulfobacteriota</taxon>
        <taxon>Desulfovibrionia</taxon>
        <taxon>Desulfovibrionales</taxon>
        <taxon>Desulfovibrionaceae</taxon>
        <taxon>Solidesulfovibrio</taxon>
    </lineage>
</organism>
<name>A0A7C9J9A1_9BACT</name>
<dbReference type="EMBL" id="WVUD01000014">
    <property type="protein sequence ID" value="MYL83378.1"/>
    <property type="molecule type" value="Genomic_DNA"/>
</dbReference>
<dbReference type="Proteomes" id="UP000482487">
    <property type="component" value="Unassembled WGS sequence"/>
</dbReference>
<protein>
    <submittedName>
        <fullName evidence="1">Acylneuraminate cytidylyltransferase</fullName>
    </submittedName>
</protein>